<evidence type="ECO:0000313" key="8">
    <source>
        <dbReference type="Proteomes" id="UP000626109"/>
    </source>
</evidence>
<gene>
    <name evidence="7" type="ORF">PGLA2088_LOCUS10786</name>
</gene>
<evidence type="ECO:0000256" key="5">
    <source>
        <dbReference type="RuleBase" id="RU364010"/>
    </source>
</evidence>
<organism evidence="7 8">
    <name type="scientific">Polarella glacialis</name>
    <name type="common">Dinoflagellate</name>
    <dbReference type="NCBI Taxonomy" id="89957"/>
    <lineage>
        <taxon>Eukaryota</taxon>
        <taxon>Sar</taxon>
        <taxon>Alveolata</taxon>
        <taxon>Dinophyceae</taxon>
        <taxon>Suessiales</taxon>
        <taxon>Suessiaceae</taxon>
        <taxon>Polarella</taxon>
    </lineage>
</organism>
<dbReference type="InterPro" id="IPR036132">
    <property type="entry name" value="Vac_ATP_synth_c_sf"/>
</dbReference>
<feature type="compositionally biased region" description="Polar residues" evidence="6">
    <location>
        <begin position="35"/>
        <end position="44"/>
    </location>
</feature>
<name>A0A813IS48_POLGL</name>
<protein>
    <recommendedName>
        <fullName evidence="5">V-type proton ATPase subunit C</fullName>
    </recommendedName>
</protein>
<dbReference type="Gene3D" id="3.30.70.1180">
    <property type="entry name" value="Vacuolar atp synthase subunit c, domain 1"/>
    <property type="match status" value="1"/>
</dbReference>
<dbReference type="EMBL" id="CAJNNW010012192">
    <property type="protein sequence ID" value="CAE8654068.1"/>
    <property type="molecule type" value="Genomic_DNA"/>
</dbReference>
<keyword evidence="2 5" id="KW-0813">Transport</keyword>
<feature type="region of interest" description="Disordered" evidence="6">
    <location>
        <begin position="1"/>
        <end position="79"/>
    </location>
</feature>
<proteinExistence type="inferred from homology"/>
<feature type="compositionally biased region" description="Low complexity" evidence="6">
    <location>
        <begin position="59"/>
        <end position="73"/>
    </location>
</feature>
<feature type="region of interest" description="Disordered" evidence="6">
    <location>
        <begin position="229"/>
        <end position="251"/>
    </location>
</feature>
<feature type="compositionally biased region" description="Polar residues" evidence="6">
    <location>
        <begin position="104"/>
        <end position="124"/>
    </location>
</feature>
<dbReference type="Gene3D" id="3.30.70.100">
    <property type="match status" value="1"/>
</dbReference>
<evidence type="ECO:0000256" key="6">
    <source>
        <dbReference type="SAM" id="MobiDB-lite"/>
    </source>
</evidence>
<sequence length="688" mass="76827">MVAVCGIQVPVPDDSDWSGEEETDDEITACELIGEQSSHWQGGSNNNNNQPNDDKHTAEANNEAAQEWQGQAGPDYAGHDVVGPWPQLAVGFSGPCTATPATLKHSSSTSTCSPHARESSCSQEPSDDDEEDVNLHMHLCEKLSLCPLPGSDAECKPLQTHLLPIDEDQQQAVLGLHPQQQPQQQQSVELNEGPPATGKYTDIFHMFAADLGRRTSVREDQQQQAILGLHPQQQQRQQQQSVELNEGPPATGKYTDTFHMLAADLGRRTSVRREAVPEVAAVSVGQEFWIVAVGCSKGQGVGSQSEKDGLLAELKRQSSLMGNKEGPQKFEVPDGERSLLFGSFDNLISLTDDLAKSDSSVDGIVHRLERQTLELDPKAEFKVKSQRQEKPFVDYLRTWQWDEAKYPKTRSIQDILTFLMSVVNKLDEEARNKTAQYNEFKTQKGNMSKKDGANLAGKDLLDVLTPDVVKCTGGPDDDFIMTEYVTTVPVIIPRGQEEDFLKFYESTDQYVAPMSARKFEGMDDNDGNSLWRVVMFRSAVDVFKKACREKRFLAKDFEYSEEAYKKLQVQRATLEESVKRQHELVRGLYQAAWSDVMVAWMHIKAMRVFVESVLRFGMPPRFASFVLCPKATATTRARKALSDILGKQAGTFSVDDKTDSRGEDSTDDDEFFPYVSLFLTPFTCVKEK</sequence>
<evidence type="ECO:0000256" key="3">
    <source>
        <dbReference type="ARBA" id="ARBA00022781"/>
    </source>
</evidence>
<comment type="function">
    <text evidence="5">Subunit of the V1 complex of vacuolar(H+)-ATPase (V-ATPase), a multisubunit enzyme composed of a peripheral complex (V1) that hydrolyzes ATP and a membrane integral complex (V0) that translocates protons. V-ATPase is responsible for acidifying and maintaining the pH of intracellular compartments and in some cell types, is targeted to the plasma membrane, where it is responsible for acidifying the extracellular environment. Subunit C is necessary for the assembly of the catalytic sector of the enzyme and is likely to have a specific function in its catalytic activity.</text>
</comment>
<feature type="compositionally biased region" description="Acidic residues" evidence="6">
    <location>
        <begin position="13"/>
        <end position="28"/>
    </location>
</feature>
<feature type="region of interest" description="Disordered" evidence="6">
    <location>
        <begin position="176"/>
        <end position="199"/>
    </location>
</feature>
<feature type="region of interest" description="Disordered" evidence="6">
    <location>
        <begin position="100"/>
        <end position="130"/>
    </location>
</feature>
<keyword evidence="3 5" id="KW-0375">Hydrogen ion transport</keyword>
<reference evidence="7" key="1">
    <citation type="submission" date="2021-02" db="EMBL/GenBank/DDBJ databases">
        <authorList>
            <person name="Dougan E. K."/>
            <person name="Rhodes N."/>
            <person name="Thang M."/>
            <person name="Chan C."/>
        </authorList>
    </citation>
    <scope>NUCLEOTIDE SEQUENCE</scope>
</reference>
<dbReference type="PANTHER" id="PTHR10137">
    <property type="entry name" value="V-TYPE PROTON ATPASE SUBUNIT C"/>
    <property type="match status" value="1"/>
</dbReference>
<evidence type="ECO:0000256" key="4">
    <source>
        <dbReference type="ARBA" id="ARBA00023065"/>
    </source>
</evidence>
<evidence type="ECO:0000256" key="2">
    <source>
        <dbReference type="ARBA" id="ARBA00022448"/>
    </source>
</evidence>
<dbReference type="Proteomes" id="UP000626109">
    <property type="component" value="Unassembled WGS sequence"/>
</dbReference>
<dbReference type="CDD" id="cd14785">
    <property type="entry name" value="V-ATPase_C"/>
    <property type="match status" value="1"/>
</dbReference>
<accession>A0A813IS48</accession>
<comment type="similarity">
    <text evidence="1 5">Belongs to the V-ATPase C subunit family.</text>
</comment>
<dbReference type="SUPFAM" id="SSF118203">
    <property type="entry name" value="Vacuolar ATP synthase subunit C"/>
    <property type="match status" value="1"/>
</dbReference>
<comment type="caution">
    <text evidence="7">The sequence shown here is derived from an EMBL/GenBank/DDBJ whole genome shotgun (WGS) entry which is preliminary data.</text>
</comment>
<evidence type="ECO:0000313" key="7">
    <source>
        <dbReference type="EMBL" id="CAE8654068.1"/>
    </source>
</evidence>
<dbReference type="Gene3D" id="1.20.1460.10">
    <property type="entry name" value="subunit c (vma5p) of the yeast v-atpase, domain 2"/>
    <property type="match status" value="1"/>
</dbReference>
<dbReference type="GO" id="GO:0046961">
    <property type="term" value="F:proton-transporting ATPase activity, rotational mechanism"/>
    <property type="evidence" value="ECO:0007669"/>
    <property type="project" value="InterPro"/>
</dbReference>
<dbReference type="PANTHER" id="PTHR10137:SF0">
    <property type="entry name" value="V-TYPE PROTON ATPASE SUBUNIT C"/>
    <property type="match status" value="1"/>
</dbReference>
<dbReference type="GO" id="GO:0000221">
    <property type="term" value="C:vacuolar proton-transporting V-type ATPase, V1 domain"/>
    <property type="evidence" value="ECO:0007669"/>
    <property type="project" value="TreeGrafter"/>
</dbReference>
<dbReference type="Pfam" id="PF03223">
    <property type="entry name" value="V-ATPase_C"/>
    <property type="match status" value="1"/>
</dbReference>
<dbReference type="AlphaFoldDB" id="A0A813IS48"/>
<keyword evidence="4 5" id="KW-0406">Ion transport</keyword>
<dbReference type="InterPro" id="IPR004907">
    <property type="entry name" value="ATPase_V1-cplx_csu"/>
</dbReference>
<comment type="subunit">
    <text evidence="5">V-ATPase is a heteromultimeric enzyme composed of a peripheral catalytic V1 complex (components A to H) attached to an integral membrane V0 proton pore complex.</text>
</comment>
<evidence type="ECO:0000256" key="1">
    <source>
        <dbReference type="ARBA" id="ARBA00006138"/>
    </source>
</evidence>